<dbReference type="OrthoDB" id="9801841at2"/>
<dbReference type="InterPro" id="IPR011009">
    <property type="entry name" value="Kinase-like_dom_sf"/>
</dbReference>
<dbReference type="Gene3D" id="1.25.40.10">
    <property type="entry name" value="Tetratricopeptide repeat domain"/>
    <property type="match status" value="1"/>
</dbReference>
<evidence type="ECO:0000256" key="5">
    <source>
        <dbReference type="SAM" id="MobiDB-lite"/>
    </source>
</evidence>
<dbReference type="SUPFAM" id="SSF48452">
    <property type="entry name" value="TPR-like"/>
    <property type="match status" value="1"/>
</dbReference>
<keyword evidence="6" id="KW-1133">Transmembrane helix</keyword>
<dbReference type="AlphaFoldDB" id="A0A4R7P531"/>
<accession>A0A4R7P531</accession>
<feature type="domain" description="Protein kinase" evidence="7">
    <location>
        <begin position="91"/>
        <end position="369"/>
    </location>
</feature>
<feature type="transmembrane region" description="Helical" evidence="6">
    <location>
        <begin position="388"/>
        <end position="409"/>
    </location>
</feature>
<keyword evidence="6" id="KW-0472">Membrane</keyword>
<feature type="region of interest" description="Disordered" evidence="5">
    <location>
        <begin position="59"/>
        <end position="84"/>
    </location>
</feature>
<organism evidence="8 9">
    <name type="scientific">Panacagrimonas perspica</name>
    <dbReference type="NCBI Taxonomy" id="381431"/>
    <lineage>
        <taxon>Bacteria</taxon>
        <taxon>Pseudomonadati</taxon>
        <taxon>Pseudomonadota</taxon>
        <taxon>Gammaproteobacteria</taxon>
        <taxon>Nevskiales</taxon>
        <taxon>Nevskiaceae</taxon>
        <taxon>Panacagrimonas</taxon>
    </lineage>
</organism>
<keyword evidence="3 8" id="KW-0418">Kinase</keyword>
<dbReference type="Pfam" id="PF00069">
    <property type="entry name" value="Pkinase"/>
    <property type="match status" value="1"/>
</dbReference>
<keyword evidence="8" id="KW-0723">Serine/threonine-protein kinase</keyword>
<sequence length="943" mass="104878">MRELELDARMSAESWARIETLFDETMTQPPAQRGAWLEQRTGTDEWLRRHVNRLIEQAGVPDDATEHPQPVAAHSGTPTQGAASDTQIGRWRLGALIAADGTSELYHAERSDGAAHPQAVLRLIPHEAVESPDRFDEQQRVLARLDHPGIARLIDAGVARDGRPFIVVEWIEGFPLTQWCRTRGAPLSQRLELFLHLCEAAAYAHRNLLVHGDIEPEKVLVTTEGQCKLLDVGVAALLRNDGLEERRVQAPMTLAYASPEQLAREPVTPASDVYSLGLLLFELLSGERPWHRSRSSLPLMIERQLRAEPPSPSSIAQARIDAPIEARCLRGDLDAIVALALQREPARRYRSAAEFADDLRRHLQGRPVFARHETLAYAFERFVFHHRVAATFIGIAILSLVFATAVALWHASEARLAGATAQRDAVRVGAARDFLVDALRARDLTREQGEPRGASTTRELLDLAVPKIEQRFHDDPDIQVELLGMTASIYRELGDQKRYHELHAQALAQLRRMHRDTHPAVIQGLLDEAHHASEDDDDARALRLLAELDPLIRRAGLDSTMTRARWWLIRSGLHENGTWADPAAIGKALEMYERLDPRDAGFVESLIALGWRDLPINPAKAEQHFLRAIAVVQKNPEQAEHVPLQSMWSGLAQARDDQGRYDVAIEARERGAAMIETIYGPDDGRTRLAIALHASTLHRDGQRVPALVLFEKLFPVRGSSPDEEDARYLFAGCLAAEGRPREAIALLEAALKKGEGDPGGGRELRRRLLILGDAYDRADMSAKARDAFRSNLDEELRHDGPQASEAISVARERWGRFLLEHDGFSDAQQQFDDVLARTGGRNDELAALAHGGIARLAQERQDWDAALASSTHAVVGFENIVGARDVRTGPYLWLIHAESLRRVDDLPSARIWAERALEASKRYDAPGAPSIRAAERALARIGS</sequence>
<evidence type="ECO:0000313" key="9">
    <source>
        <dbReference type="Proteomes" id="UP000295341"/>
    </source>
</evidence>
<keyword evidence="6" id="KW-0812">Transmembrane</keyword>
<reference evidence="8 9" key="1">
    <citation type="submission" date="2019-03" db="EMBL/GenBank/DDBJ databases">
        <title>Genomic Encyclopedia of Type Strains, Phase IV (KMG-IV): sequencing the most valuable type-strain genomes for metagenomic binning, comparative biology and taxonomic classification.</title>
        <authorList>
            <person name="Goeker M."/>
        </authorList>
    </citation>
    <scope>NUCLEOTIDE SEQUENCE [LARGE SCALE GENOMIC DNA]</scope>
    <source>
        <strain evidence="8 9">DSM 26377</strain>
    </source>
</reference>
<dbReference type="PANTHER" id="PTHR43289:SF6">
    <property type="entry name" value="SERINE_THREONINE-PROTEIN KINASE NEKL-3"/>
    <property type="match status" value="1"/>
</dbReference>
<gene>
    <name evidence="8" type="ORF">DFR24_2449</name>
</gene>
<dbReference type="CDD" id="cd14014">
    <property type="entry name" value="STKc_PknB_like"/>
    <property type="match status" value="1"/>
</dbReference>
<dbReference type="Gene3D" id="3.30.200.20">
    <property type="entry name" value="Phosphorylase Kinase, domain 1"/>
    <property type="match status" value="1"/>
</dbReference>
<evidence type="ECO:0000313" key="8">
    <source>
        <dbReference type="EMBL" id="TDU28090.1"/>
    </source>
</evidence>
<dbReference type="PROSITE" id="PS50011">
    <property type="entry name" value="PROTEIN_KINASE_DOM"/>
    <property type="match status" value="1"/>
</dbReference>
<comment type="caution">
    <text evidence="8">The sequence shown here is derived from an EMBL/GenBank/DDBJ whole genome shotgun (WGS) entry which is preliminary data.</text>
</comment>
<dbReference type="SUPFAM" id="SSF56112">
    <property type="entry name" value="Protein kinase-like (PK-like)"/>
    <property type="match status" value="1"/>
</dbReference>
<evidence type="ECO:0000256" key="4">
    <source>
        <dbReference type="ARBA" id="ARBA00022840"/>
    </source>
</evidence>
<evidence type="ECO:0000256" key="2">
    <source>
        <dbReference type="ARBA" id="ARBA00022741"/>
    </source>
</evidence>
<dbReference type="InterPro" id="IPR011990">
    <property type="entry name" value="TPR-like_helical_dom_sf"/>
</dbReference>
<dbReference type="InterPro" id="IPR000719">
    <property type="entry name" value="Prot_kinase_dom"/>
</dbReference>
<keyword evidence="4" id="KW-0067">ATP-binding</keyword>
<dbReference type="Gene3D" id="1.10.510.10">
    <property type="entry name" value="Transferase(Phosphotransferase) domain 1"/>
    <property type="match status" value="1"/>
</dbReference>
<keyword evidence="2" id="KW-0547">Nucleotide-binding</keyword>
<dbReference type="GO" id="GO:0004674">
    <property type="term" value="F:protein serine/threonine kinase activity"/>
    <property type="evidence" value="ECO:0007669"/>
    <property type="project" value="UniProtKB-KW"/>
</dbReference>
<keyword evidence="1" id="KW-0808">Transferase</keyword>
<evidence type="ECO:0000256" key="3">
    <source>
        <dbReference type="ARBA" id="ARBA00022777"/>
    </source>
</evidence>
<name>A0A4R7P531_9GAMM</name>
<evidence type="ECO:0000259" key="7">
    <source>
        <dbReference type="PROSITE" id="PS50011"/>
    </source>
</evidence>
<protein>
    <submittedName>
        <fullName evidence="8">Serine/threonine protein kinase</fullName>
    </submittedName>
</protein>
<dbReference type="GO" id="GO:0005524">
    <property type="term" value="F:ATP binding"/>
    <property type="evidence" value="ECO:0007669"/>
    <property type="project" value="UniProtKB-KW"/>
</dbReference>
<dbReference type="EMBL" id="SOBT01000009">
    <property type="protein sequence ID" value="TDU28090.1"/>
    <property type="molecule type" value="Genomic_DNA"/>
</dbReference>
<dbReference type="PANTHER" id="PTHR43289">
    <property type="entry name" value="MITOGEN-ACTIVATED PROTEIN KINASE KINASE KINASE 20-RELATED"/>
    <property type="match status" value="1"/>
</dbReference>
<dbReference type="Proteomes" id="UP000295341">
    <property type="component" value="Unassembled WGS sequence"/>
</dbReference>
<evidence type="ECO:0000256" key="1">
    <source>
        <dbReference type="ARBA" id="ARBA00022679"/>
    </source>
</evidence>
<keyword evidence="9" id="KW-1185">Reference proteome</keyword>
<evidence type="ECO:0000256" key="6">
    <source>
        <dbReference type="SAM" id="Phobius"/>
    </source>
</evidence>
<proteinExistence type="predicted"/>